<dbReference type="EMBL" id="MPUH01000217">
    <property type="protein sequence ID" value="OMJ86050.1"/>
    <property type="molecule type" value="Genomic_DNA"/>
</dbReference>
<proteinExistence type="predicted"/>
<name>A0A1R2CAQ8_9CILI</name>
<feature type="transmembrane region" description="Helical" evidence="1">
    <location>
        <begin position="132"/>
        <end position="159"/>
    </location>
</feature>
<dbReference type="Proteomes" id="UP000187209">
    <property type="component" value="Unassembled WGS sequence"/>
</dbReference>
<feature type="transmembrane region" description="Helical" evidence="1">
    <location>
        <begin position="165"/>
        <end position="185"/>
    </location>
</feature>
<comment type="caution">
    <text evidence="2">The sequence shown here is derived from an EMBL/GenBank/DDBJ whole genome shotgun (WGS) entry which is preliminary data.</text>
</comment>
<reference evidence="2 3" key="1">
    <citation type="submission" date="2016-11" db="EMBL/GenBank/DDBJ databases">
        <title>The macronuclear genome of Stentor coeruleus: a giant cell with tiny introns.</title>
        <authorList>
            <person name="Slabodnick M."/>
            <person name="Ruby J.G."/>
            <person name="Reiff S.B."/>
            <person name="Swart E.C."/>
            <person name="Gosai S."/>
            <person name="Prabakaran S."/>
            <person name="Witkowska E."/>
            <person name="Larue G.E."/>
            <person name="Fisher S."/>
            <person name="Freeman R.M."/>
            <person name="Gunawardena J."/>
            <person name="Chu W."/>
            <person name="Stover N.A."/>
            <person name="Gregory B.D."/>
            <person name="Nowacki M."/>
            <person name="Derisi J."/>
            <person name="Roy S.W."/>
            <person name="Marshall W.F."/>
            <person name="Sood P."/>
        </authorList>
    </citation>
    <scope>NUCLEOTIDE SEQUENCE [LARGE SCALE GENOMIC DNA]</scope>
    <source>
        <strain evidence="2">WM001</strain>
    </source>
</reference>
<keyword evidence="1" id="KW-1133">Transmembrane helix</keyword>
<keyword evidence="3" id="KW-1185">Reference proteome</keyword>
<organism evidence="2 3">
    <name type="scientific">Stentor coeruleus</name>
    <dbReference type="NCBI Taxonomy" id="5963"/>
    <lineage>
        <taxon>Eukaryota</taxon>
        <taxon>Sar</taxon>
        <taxon>Alveolata</taxon>
        <taxon>Ciliophora</taxon>
        <taxon>Postciliodesmatophora</taxon>
        <taxon>Heterotrichea</taxon>
        <taxon>Heterotrichida</taxon>
        <taxon>Stentoridae</taxon>
        <taxon>Stentor</taxon>
    </lineage>
</organism>
<evidence type="ECO:0000313" key="2">
    <source>
        <dbReference type="EMBL" id="OMJ86050.1"/>
    </source>
</evidence>
<keyword evidence="1" id="KW-0472">Membrane</keyword>
<protein>
    <submittedName>
        <fullName evidence="2">Uncharacterized protein</fullName>
    </submittedName>
</protein>
<evidence type="ECO:0000313" key="3">
    <source>
        <dbReference type="Proteomes" id="UP000187209"/>
    </source>
</evidence>
<feature type="transmembrane region" description="Helical" evidence="1">
    <location>
        <begin position="25"/>
        <end position="44"/>
    </location>
</feature>
<sequence>MLLKFLFLFAVGVLLSKFIFRKLSFSQRFLVIFGIGVVISAYDIKSFIENKSPNIYQQLNIGRMMSTKEILKLIKIDSELYEYYEDIQRETYELKCLSLNNTSWLSESFAFYGQWILAINVLSFTQPLPSRLILLVMFGSLAIEFMIYLKKITLTFLIFTSCEQVVLLRSSIYGISFIIFFIGYLREINNKEKIQKFNRELISGDQDVERLNELLGRHELSEYFQVTDLLEKIIDKEAKDSAPPSKMKKIIKILAVGLILSSFISLG</sequence>
<dbReference type="AlphaFoldDB" id="A0A1R2CAQ8"/>
<evidence type="ECO:0000256" key="1">
    <source>
        <dbReference type="SAM" id="Phobius"/>
    </source>
</evidence>
<accession>A0A1R2CAQ8</accession>
<keyword evidence="1" id="KW-0812">Transmembrane</keyword>
<gene>
    <name evidence="2" type="ORF">SteCoe_12484</name>
</gene>